<evidence type="ECO:0000256" key="2">
    <source>
        <dbReference type="ARBA" id="ARBA00022679"/>
    </source>
</evidence>
<dbReference type="AlphaFoldDB" id="A0A1T4Y029"/>
<dbReference type="InterPro" id="IPR029044">
    <property type="entry name" value="Nucleotide-diphossugar_trans"/>
</dbReference>
<evidence type="ECO:0000256" key="1">
    <source>
        <dbReference type="ARBA" id="ARBA00022676"/>
    </source>
</evidence>
<evidence type="ECO:0000259" key="3">
    <source>
        <dbReference type="Pfam" id="PF00535"/>
    </source>
</evidence>
<dbReference type="Proteomes" id="UP000190286">
    <property type="component" value="Unassembled WGS sequence"/>
</dbReference>
<proteinExistence type="predicted"/>
<dbReference type="GeneID" id="93339017"/>
<dbReference type="PANTHER" id="PTHR22916">
    <property type="entry name" value="GLYCOSYLTRANSFERASE"/>
    <property type="match status" value="1"/>
</dbReference>
<organism evidence="4 5">
    <name type="scientific">Gemmiger formicilis</name>
    <dbReference type="NCBI Taxonomy" id="745368"/>
    <lineage>
        <taxon>Bacteria</taxon>
        <taxon>Bacillati</taxon>
        <taxon>Bacillota</taxon>
        <taxon>Clostridia</taxon>
        <taxon>Eubacteriales</taxon>
        <taxon>Gemmiger</taxon>
    </lineage>
</organism>
<feature type="domain" description="Glycosyltransferase 2-like" evidence="3">
    <location>
        <begin position="8"/>
        <end position="135"/>
    </location>
</feature>
<reference evidence="4 5" key="1">
    <citation type="submission" date="2017-02" db="EMBL/GenBank/DDBJ databases">
        <authorList>
            <person name="Peterson S.W."/>
        </authorList>
    </citation>
    <scope>NUCLEOTIDE SEQUENCE [LARGE SCALE GENOMIC DNA]</scope>
    <source>
        <strain evidence="4 5">ATCC 27749</strain>
    </source>
</reference>
<dbReference type="Gene3D" id="3.90.550.10">
    <property type="entry name" value="Spore Coat Polysaccharide Biosynthesis Protein SpsA, Chain A"/>
    <property type="match status" value="1"/>
</dbReference>
<dbReference type="OrthoDB" id="1640114at2"/>
<dbReference type="SUPFAM" id="SSF53448">
    <property type="entry name" value="Nucleotide-diphospho-sugar transferases"/>
    <property type="match status" value="1"/>
</dbReference>
<keyword evidence="5" id="KW-1185">Reference proteome</keyword>
<dbReference type="PANTHER" id="PTHR22916:SF51">
    <property type="entry name" value="GLYCOSYLTRANSFERASE EPSH-RELATED"/>
    <property type="match status" value="1"/>
</dbReference>
<dbReference type="CDD" id="cd00761">
    <property type="entry name" value="Glyco_tranf_GTA_type"/>
    <property type="match status" value="1"/>
</dbReference>
<dbReference type="InterPro" id="IPR001173">
    <property type="entry name" value="Glyco_trans_2-like"/>
</dbReference>
<protein>
    <submittedName>
        <fullName evidence="4">Glycosyl transferase family 2</fullName>
    </submittedName>
</protein>
<name>A0A1T4Y029_9FIRM</name>
<sequence length="329" mass="36221">MKPCEIAVIVPVHNAAAFLTACTDAIAAQKFDGFRCILVEDGSTDDSPALCDAIAAGDQRFVALHQTNSGVCAARTAGVREGRALGAKWFAFCDADDLYHPEFLDTLYAAVTNSGLPLACCRYDTFTDTVPADAPAPCNSKILRSPAHLDALLHDHAVDYGLWNKLFSADLLTEEMLDNGLAYNEDLLANWRAFLAAPGCAFCDFAGYHYRQHAASASHRALPPQSIDDQRRAAAEIRATAPAEMQQSVNAFYYEKLVYLASMILRRANATDYRVQLNELKIGIAAGADDPQLGRNPLLPRSIRLSAWLTLHMPRLWQWACRNFLKDRQ</sequence>
<keyword evidence="2 4" id="KW-0808">Transferase</keyword>
<dbReference type="PROSITE" id="PS51257">
    <property type="entry name" value="PROKAR_LIPOPROTEIN"/>
    <property type="match status" value="1"/>
</dbReference>
<dbReference type="STRING" id="745368.SAMN02745178_02584"/>
<accession>A0A1T4Y029</accession>
<evidence type="ECO:0000313" key="4">
    <source>
        <dbReference type="EMBL" id="SKA95197.1"/>
    </source>
</evidence>
<evidence type="ECO:0000313" key="5">
    <source>
        <dbReference type="Proteomes" id="UP000190286"/>
    </source>
</evidence>
<gene>
    <name evidence="4" type="ORF">SAMN02745178_02584</name>
</gene>
<dbReference type="Pfam" id="PF00535">
    <property type="entry name" value="Glycos_transf_2"/>
    <property type="match status" value="1"/>
</dbReference>
<keyword evidence="1" id="KW-0328">Glycosyltransferase</keyword>
<dbReference type="GO" id="GO:0016757">
    <property type="term" value="F:glycosyltransferase activity"/>
    <property type="evidence" value="ECO:0007669"/>
    <property type="project" value="UniProtKB-KW"/>
</dbReference>
<dbReference type="RefSeq" id="WP_078785409.1">
    <property type="nucleotide sequence ID" value="NZ_FUYF01000025.1"/>
</dbReference>
<dbReference type="EMBL" id="FUYF01000025">
    <property type="protein sequence ID" value="SKA95197.1"/>
    <property type="molecule type" value="Genomic_DNA"/>
</dbReference>